<accession>A0A914DJZ4</accession>
<dbReference type="WBParaSite" id="ACRNAN_scaffold292.g15579.t1">
    <property type="protein sequence ID" value="ACRNAN_scaffold292.g15579.t1"/>
    <property type="gene ID" value="ACRNAN_scaffold292.g15579"/>
</dbReference>
<keyword evidence="2" id="KW-0235">DNA replication</keyword>
<sequence>MQIKLAVNENGVKELIMIEMQGNFEIKGNIAAQKLGNFIWHENGTATLAIGHQLFEGKLVEMNQAFLMINKGEMQSINHETKECGIYAIVKRKVVFKNRPKSVIAKHLKVSE</sequence>
<dbReference type="GO" id="GO:0006260">
    <property type="term" value="P:DNA replication"/>
    <property type="evidence" value="ECO:0007669"/>
    <property type="project" value="UniProtKB-KW"/>
</dbReference>
<evidence type="ECO:0000256" key="4">
    <source>
        <dbReference type="ARBA" id="ARBA00023242"/>
    </source>
</evidence>
<proteinExistence type="inferred from homology"/>
<keyword evidence="7" id="KW-1185">Reference proteome</keyword>
<evidence type="ECO:0000313" key="8">
    <source>
        <dbReference type="WBParaSite" id="ACRNAN_scaffold292.g15579.t1"/>
    </source>
</evidence>
<dbReference type="GO" id="GO:0003677">
    <property type="term" value="F:DNA binding"/>
    <property type="evidence" value="ECO:0007669"/>
    <property type="project" value="UniProtKB-KW"/>
</dbReference>
<dbReference type="Proteomes" id="UP000887540">
    <property type="component" value="Unplaced"/>
</dbReference>
<reference evidence="8" key="1">
    <citation type="submission" date="2022-11" db="UniProtKB">
        <authorList>
            <consortium name="WormBaseParasite"/>
        </authorList>
    </citation>
    <scope>IDENTIFICATION</scope>
</reference>
<dbReference type="InterPro" id="IPR018607">
    <property type="entry name" value="Ctf8"/>
</dbReference>
<organism evidence="7 8">
    <name type="scientific">Acrobeloides nanus</name>
    <dbReference type="NCBI Taxonomy" id="290746"/>
    <lineage>
        <taxon>Eukaryota</taxon>
        <taxon>Metazoa</taxon>
        <taxon>Ecdysozoa</taxon>
        <taxon>Nematoda</taxon>
        <taxon>Chromadorea</taxon>
        <taxon>Rhabditida</taxon>
        <taxon>Tylenchina</taxon>
        <taxon>Cephalobomorpha</taxon>
        <taxon>Cephaloboidea</taxon>
        <taxon>Cephalobidae</taxon>
        <taxon>Acrobeloides</taxon>
    </lineage>
</organism>
<evidence type="ECO:0000256" key="2">
    <source>
        <dbReference type="ARBA" id="ARBA00022705"/>
    </source>
</evidence>
<dbReference type="AlphaFoldDB" id="A0A914DJZ4"/>
<dbReference type="GO" id="GO:0007064">
    <property type="term" value="P:mitotic sister chromatid cohesion"/>
    <property type="evidence" value="ECO:0007669"/>
    <property type="project" value="InterPro"/>
</dbReference>
<evidence type="ECO:0000256" key="6">
    <source>
        <dbReference type="ARBA" id="ARBA00038447"/>
    </source>
</evidence>
<comment type="subcellular location">
    <subcellularLocation>
        <location evidence="1">Nucleus</location>
    </subcellularLocation>
</comment>
<dbReference type="GO" id="GO:0031390">
    <property type="term" value="C:Ctf18 RFC-like complex"/>
    <property type="evidence" value="ECO:0007669"/>
    <property type="project" value="InterPro"/>
</dbReference>
<keyword evidence="3" id="KW-0238">DNA-binding</keyword>
<protein>
    <submittedName>
        <fullName evidence="8">Uncharacterized protein</fullName>
    </submittedName>
</protein>
<evidence type="ECO:0000256" key="5">
    <source>
        <dbReference type="ARBA" id="ARBA00023306"/>
    </source>
</evidence>
<evidence type="ECO:0000256" key="1">
    <source>
        <dbReference type="ARBA" id="ARBA00004123"/>
    </source>
</evidence>
<dbReference type="PANTHER" id="PTHR28605">
    <property type="entry name" value="CTF8, CHROMOSOME TRANSMISSION FIDELITY FACTOR 8 HOMOLOG (S. CEREVISIAE)"/>
    <property type="match status" value="1"/>
</dbReference>
<keyword evidence="4" id="KW-0539">Nucleus</keyword>
<dbReference type="Pfam" id="PF09696">
    <property type="entry name" value="Ctf8"/>
    <property type="match status" value="1"/>
</dbReference>
<dbReference type="PANTHER" id="PTHR28605:SF1">
    <property type="entry name" value="CHROMOSOME TRANSMISSION FIDELITY FACTOR 8"/>
    <property type="match status" value="1"/>
</dbReference>
<name>A0A914DJZ4_9BILA</name>
<comment type="similarity">
    <text evidence="6">Belongs to the CTF8 family.</text>
</comment>
<evidence type="ECO:0000256" key="3">
    <source>
        <dbReference type="ARBA" id="ARBA00023125"/>
    </source>
</evidence>
<evidence type="ECO:0000313" key="7">
    <source>
        <dbReference type="Proteomes" id="UP000887540"/>
    </source>
</evidence>
<keyword evidence="5" id="KW-0131">Cell cycle</keyword>